<evidence type="ECO:0000313" key="1">
    <source>
        <dbReference type="EMBL" id="GBP42351.1"/>
    </source>
</evidence>
<sequence>MCQSSVVVHSMENECHLVLKDKTTISIRSQYDLISSTKTPLPTVIVTTTRATHIGIGEIRYSLLCGYHLYVQVADYYLEGWISHFCSTFDFRLADLLPTGSSISGDVRRRSVCFSVARLIAQTPLVIRLRRASSRGPSPARSHISGSINGTAFRFGNNKFGYGLEAVNYSYRLILKPAGGRRRRRCCCLFYNLIPNARLCVITRELRNVTRARRLAELASLRITTRGVRVSTSLFEDEARQAGLVPAGGCKRLSSPTRQQLAVKSQVVATTCSPSHGRCTLSRFRLKILWLDGLCLTLR</sequence>
<gene>
    <name evidence="1" type="ORF">EVAR_29608_1</name>
</gene>
<reference evidence="1 2" key="1">
    <citation type="journal article" date="2019" name="Commun. Biol.">
        <title>The bagworm genome reveals a unique fibroin gene that provides high tensile strength.</title>
        <authorList>
            <person name="Kono N."/>
            <person name="Nakamura H."/>
            <person name="Ohtoshi R."/>
            <person name="Tomita M."/>
            <person name="Numata K."/>
            <person name="Arakawa K."/>
        </authorList>
    </citation>
    <scope>NUCLEOTIDE SEQUENCE [LARGE SCALE GENOMIC DNA]</scope>
</reference>
<accession>A0A4C1VUE1</accession>
<comment type="caution">
    <text evidence="1">The sequence shown here is derived from an EMBL/GenBank/DDBJ whole genome shotgun (WGS) entry which is preliminary data.</text>
</comment>
<evidence type="ECO:0000313" key="2">
    <source>
        <dbReference type="Proteomes" id="UP000299102"/>
    </source>
</evidence>
<dbReference type="Proteomes" id="UP000299102">
    <property type="component" value="Unassembled WGS sequence"/>
</dbReference>
<organism evidence="1 2">
    <name type="scientific">Eumeta variegata</name>
    <name type="common">Bagworm moth</name>
    <name type="synonym">Eumeta japonica</name>
    <dbReference type="NCBI Taxonomy" id="151549"/>
    <lineage>
        <taxon>Eukaryota</taxon>
        <taxon>Metazoa</taxon>
        <taxon>Ecdysozoa</taxon>
        <taxon>Arthropoda</taxon>
        <taxon>Hexapoda</taxon>
        <taxon>Insecta</taxon>
        <taxon>Pterygota</taxon>
        <taxon>Neoptera</taxon>
        <taxon>Endopterygota</taxon>
        <taxon>Lepidoptera</taxon>
        <taxon>Glossata</taxon>
        <taxon>Ditrysia</taxon>
        <taxon>Tineoidea</taxon>
        <taxon>Psychidae</taxon>
        <taxon>Oiketicinae</taxon>
        <taxon>Eumeta</taxon>
    </lineage>
</organism>
<dbReference type="AlphaFoldDB" id="A0A4C1VUE1"/>
<proteinExistence type="predicted"/>
<name>A0A4C1VUE1_EUMVA</name>
<dbReference type="EMBL" id="BGZK01000416">
    <property type="protein sequence ID" value="GBP42351.1"/>
    <property type="molecule type" value="Genomic_DNA"/>
</dbReference>
<protein>
    <submittedName>
        <fullName evidence="1">Uncharacterized protein</fullName>
    </submittedName>
</protein>
<keyword evidence="2" id="KW-1185">Reference proteome</keyword>